<name>A0A6J4QTJ4_9ACTN</name>
<proteinExistence type="predicted"/>
<accession>A0A6J4QTJ4</accession>
<keyword evidence="1" id="KW-1133">Transmembrane helix</keyword>
<reference evidence="2" key="1">
    <citation type="submission" date="2020-02" db="EMBL/GenBank/DDBJ databases">
        <authorList>
            <person name="Meier V. D."/>
        </authorList>
    </citation>
    <scope>NUCLEOTIDE SEQUENCE</scope>
    <source>
        <strain evidence="2">AVDCRST_MAG28</strain>
    </source>
</reference>
<dbReference type="AlphaFoldDB" id="A0A6J4QTJ4"/>
<sequence>MSGTNFIVMVILILILLFILMNVGPLVTF</sequence>
<dbReference type="EMBL" id="CADCVE010000020">
    <property type="protein sequence ID" value="CAA9445949.1"/>
    <property type="molecule type" value="Genomic_DNA"/>
</dbReference>
<gene>
    <name evidence="2" type="ORF">AVDCRST_MAG28-846</name>
</gene>
<keyword evidence="1" id="KW-0472">Membrane</keyword>
<feature type="transmembrane region" description="Helical" evidence="1">
    <location>
        <begin position="6"/>
        <end position="27"/>
    </location>
</feature>
<protein>
    <submittedName>
        <fullName evidence="2">Uncharacterized protein</fullName>
    </submittedName>
</protein>
<evidence type="ECO:0000313" key="2">
    <source>
        <dbReference type="EMBL" id="CAA9445949.1"/>
    </source>
</evidence>
<organism evidence="2">
    <name type="scientific">uncultured Rubrobacteraceae bacterium</name>
    <dbReference type="NCBI Taxonomy" id="349277"/>
    <lineage>
        <taxon>Bacteria</taxon>
        <taxon>Bacillati</taxon>
        <taxon>Actinomycetota</taxon>
        <taxon>Rubrobacteria</taxon>
        <taxon>Rubrobacterales</taxon>
        <taxon>Rubrobacteraceae</taxon>
        <taxon>environmental samples</taxon>
    </lineage>
</organism>
<keyword evidence="1" id="KW-0812">Transmembrane</keyword>
<evidence type="ECO:0000256" key="1">
    <source>
        <dbReference type="SAM" id="Phobius"/>
    </source>
</evidence>